<reference evidence="7" key="1">
    <citation type="submission" date="2015-10" db="EMBL/GenBank/DDBJ databases">
        <authorList>
            <person name="Gilbert D.G."/>
        </authorList>
    </citation>
    <scope>NUCLEOTIDE SEQUENCE</scope>
</reference>
<organism evidence="7">
    <name type="scientific">hydrothermal vent metagenome</name>
    <dbReference type="NCBI Taxonomy" id="652676"/>
    <lineage>
        <taxon>unclassified sequences</taxon>
        <taxon>metagenomes</taxon>
        <taxon>ecological metagenomes</taxon>
    </lineage>
</organism>
<dbReference type="PROSITE" id="PS00737">
    <property type="entry name" value="THIOLASE_2"/>
    <property type="match status" value="1"/>
</dbReference>
<dbReference type="Pfam" id="PF02803">
    <property type="entry name" value="Thiolase_C"/>
    <property type="match status" value="1"/>
</dbReference>
<dbReference type="AlphaFoldDB" id="A0A160TTW4"/>
<proteinExistence type="inferred from homology"/>
<dbReference type="InterPro" id="IPR020617">
    <property type="entry name" value="Thiolase_C"/>
</dbReference>
<comment type="pathway">
    <text evidence="1">Lipid metabolism.</text>
</comment>
<dbReference type="GO" id="GO:0006635">
    <property type="term" value="P:fatty acid beta-oxidation"/>
    <property type="evidence" value="ECO:0007669"/>
    <property type="project" value="TreeGrafter"/>
</dbReference>
<sequence>MKNVVIAGYARSPFHFAHKGLLAKVRPDDLAAQVVRGLIDRTGVNVDDIEDLILGCAFPEGEQGLNMARLVVLMAGLPISVAGTTINRFCGSSMQSIHNAAGAIQMNAGEVFICAGVESMSRVTMGGFNPMPNPALLESNPAAYISMGETAENVGKEFNIDREEQEQFAVLSQQKAADAQSQGKLEQEIVPIQMNGLTVDTDGCLRPGTSAEDLAGLKLAFDENGSVTAGTSSPLTDGAAATLVCSETYAQENGLEPIARIKSIAVSGCKPETMGLGPIFASRKALARAELSADAIDVVEINEAFATQSIASVRDLDLDIDKVNIDGGAIAIGHPLGATGARITGKAAQLLKREGGRYALSTQCIGGGQGIATVLETVGT</sequence>
<dbReference type="PANTHER" id="PTHR43853">
    <property type="entry name" value="3-KETOACYL-COA THIOLASE, PEROXISOMAL"/>
    <property type="match status" value="1"/>
</dbReference>
<dbReference type="SUPFAM" id="SSF53901">
    <property type="entry name" value="Thiolase-like"/>
    <property type="match status" value="2"/>
</dbReference>
<dbReference type="InterPro" id="IPR020613">
    <property type="entry name" value="Thiolase_CS"/>
</dbReference>
<dbReference type="PANTHER" id="PTHR43853:SF21">
    <property type="entry name" value="STEROID 3-KETOACYL-COA THIOLASE"/>
    <property type="match status" value="1"/>
</dbReference>
<dbReference type="PIRSF" id="PIRSF000429">
    <property type="entry name" value="Ac-CoA_Ac_transf"/>
    <property type="match status" value="1"/>
</dbReference>
<evidence type="ECO:0000313" key="7">
    <source>
        <dbReference type="EMBL" id="CUS51543.1"/>
    </source>
</evidence>
<evidence type="ECO:0000256" key="4">
    <source>
        <dbReference type="ARBA" id="ARBA00023315"/>
    </source>
</evidence>
<protein>
    <submittedName>
        <fullName evidence="7">3-ketoacyl-CoA thiolase @ Acetyl-CoA acetyltransferase</fullName>
        <ecNumber evidence="7">2.3.1.16</ecNumber>
        <ecNumber evidence="7">2.3.1.9</ecNumber>
    </submittedName>
</protein>
<dbReference type="NCBIfam" id="TIGR01930">
    <property type="entry name" value="AcCoA-C-Actrans"/>
    <property type="match status" value="1"/>
</dbReference>
<evidence type="ECO:0000256" key="2">
    <source>
        <dbReference type="ARBA" id="ARBA00010982"/>
    </source>
</evidence>
<dbReference type="PROSITE" id="PS00098">
    <property type="entry name" value="THIOLASE_1"/>
    <property type="match status" value="1"/>
</dbReference>
<comment type="similarity">
    <text evidence="2">Belongs to the thiolase-like superfamily. Thiolase family.</text>
</comment>
<name>A0A160TTW4_9ZZZZ</name>
<evidence type="ECO:0000256" key="3">
    <source>
        <dbReference type="ARBA" id="ARBA00022679"/>
    </source>
</evidence>
<dbReference type="CDD" id="cd00751">
    <property type="entry name" value="thiolase"/>
    <property type="match status" value="1"/>
</dbReference>
<dbReference type="FunFam" id="3.40.47.10:FF:000010">
    <property type="entry name" value="Acetyl-CoA acetyltransferase (Thiolase)"/>
    <property type="match status" value="1"/>
</dbReference>
<dbReference type="GO" id="GO:0010124">
    <property type="term" value="P:phenylacetate catabolic process"/>
    <property type="evidence" value="ECO:0007669"/>
    <property type="project" value="TreeGrafter"/>
</dbReference>
<dbReference type="GO" id="GO:0003985">
    <property type="term" value="F:acetyl-CoA C-acetyltransferase activity"/>
    <property type="evidence" value="ECO:0007669"/>
    <property type="project" value="UniProtKB-EC"/>
</dbReference>
<dbReference type="EC" id="2.3.1.9" evidence="7"/>
<dbReference type="EC" id="2.3.1.16" evidence="7"/>
<evidence type="ECO:0000256" key="1">
    <source>
        <dbReference type="ARBA" id="ARBA00005189"/>
    </source>
</evidence>
<dbReference type="GO" id="GO:0005737">
    <property type="term" value="C:cytoplasm"/>
    <property type="evidence" value="ECO:0007669"/>
    <property type="project" value="UniProtKB-ARBA"/>
</dbReference>
<evidence type="ECO:0000259" key="5">
    <source>
        <dbReference type="Pfam" id="PF00108"/>
    </source>
</evidence>
<evidence type="ECO:0000259" key="6">
    <source>
        <dbReference type="Pfam" id="PF02803"/>
    </source>
</evidence>
<dbReference type="InterPro" id="IPR050215">
    <property type="entry name" value="Thiolase-like_sf_Thiolase"/>
</dbReference>
<gene>
    <name evidence="7" type="ORF">MGWOODY_XGa2346</name>
</gene>
<keyword evidence="3 7" id="KW-0808">Transferase</keyword>
<dbReference type="Gene3D" id="3.40.47.10">
    <property type="match status" value="1"/>
</dbReference>
<dbReference type="Pfam" id="PF00108">
    <property type="entry name" value="Thiolase_N"/>
    <property type="match status" value="1"/>
</dbReference>
<dbReference type="InterPro" id="IPR016039">
    <property type="entry name" value="Thiolase-like"/>
</dbReference>
<feature type="domain" description="Thiolase C-terminal" evidence="6">
    <location>
        <begin position="256"/>
        <end position="376"/>
    </location>
</feature>
<keyword evidence="4 7" id="KW-0012">Acyltransferase</keyword>
<dbReference type="InterPro" id="IPR020615">
    <property type="entry name" value="Thiolase_acyl_enz_int_AS"/>
</dbReference>
<feature type="domain" description="Thiolase N-terminal" evidence="5">
    <location>
        <begin position="4"/>
        <end position="247"/>
    </location>
</feature>
<dbReference type="EMBL" id="CZRL01000064">
    <property type="protein sequence ID" value="CUS51543.1"/>
    <property type="molecule type" value="Genomic_DNA"/>
</dbReference>
<accession>A0A160TTW4</accession>
<dbReference type="InterPro" id="IPR002155">
    <property type="entry name" value="Thiolase"/>
</dbReference>
<dbReference type="InterPro" id="IPR020616">
    <property type="entry name" value="Thiolase_N"/>
</dbReference>